<dbReference type="InterPro" id="IPR018713">
    <property type="entry name" value="MPAB/Lcp_cat_dom"/>
</dbReference>
<proteinExistence type="predicted"/>
<dbReference type="RefSeq" id="WP_101437437.1">
    <property type="nucleotide sequence ID" value="NZ_PJMY01000003.1"/>
</dbReference>
<keyword evidence="3" id="KW-1185">Reference proteome</keyword>
<name>A0A2N3WJ35_9PSEU</name>
<dbReference type="Pfam" id="PF09995">
    <property type="entry name" value="MPAB_Lcp_cat"/>
    <property type="match status" value="1"/>
</dbReference>
<feature type="domain" description="ER-bound oxygenase mpaB/mpaB'/Rubber oxygenase catalytic" evidence="1">
    <location>
        <begin position="8"/>
        <end position="226"/>
    </location>
</feature>
<gene>
    <name evidence="2" type="ORF">ATK30_4741</name>
</gene>
<organism evidence="2 3">
    <name type="scientific">Amycolatopsis echigonensis</name>
    <dbReference type="NCBI Taxonomy" id="2576905"/>
    <lineage>
        <taxon>Bacteria</taxon>
        <taxon>Bacillati</taxon>
        <taxon>Actinomycetota</taxon>
        <taxon>Actinomycetes</taxon>
        <taxon>Pseudonocardiales</taxon>
        <taxon>Pseudonocardiaceae</taxon>
        <taxon>Amycolatopsis</taxon>
    </lineage>
</organism>
<evidence type="ECO:0000313" key="3">
    <source>
        <dbReference type="Proteomes" id="UP000233750"/>
    </source>
</evidence>
<dbReference type="GO" id="GO:0016491">
    <property type="term" value="F:oxidoreductase activity"/>
    <property type="evidence" value="ECO:0007669"/>
    <property type="project" value="InterPro"/>
</dbReference>
<dbReference type="PANTHER" id="PTHR36151">
    <property type="entry name" value="BLR2777 PROTEIN"/>
    <property type="match status" value="1"/>
</dbReference>
<dbReference type="EMBL" id="PJMY01000003">
    <property type="protein sequence ID" value="PKV93883.1"/>
    <property type="molecule type" value="Genomic_DNA"/>
</dbReference>
<dbReference type="OrthoDB" id="3422701at2"/>
<accession>A0A2N3WJ35</accession>
<sequence>MLQDGVLGVSLLAGGANVIMQLGRPEVGYGVMESRVDSGNLFKHPLKRTRTTVTYLAVAVLGTDADREAYRRAVNAVHAQVVSTEASPVQYHAFDRELQLWVAACLCRGVEDVHRAFLGRPAPESWYAEAAVLGTTLQVCPEDWPEDFAAYWEDGLARVDIDDRLREYLTAIANLEFLPRPFSFLFGRFHRFVTTGFLPEVFREQMRLPWSAADQCRFDRLMRAIGRMVEPLPLRVRRFPYDACLADFRRRLRKGKPLV</sequence>
<dbReference type="AlphaFoldDB" id="A0A2N3WJ35"/>
<dbReference type="Proteomes" id="UP000233750">
    <property type="component" value="Unassembled WGS sequence"/>
</dbReference>
<protein>
    <submittedName>
        <fullName evidence="2">Uncharacterized protein (DUF2236 family)</fullName>
    </submittedName>
</protein>
<dbReference type="PANTHER" id="PTHR36151:SF3">
    <property type="entry name" value="ER-BOUND OXYGENASE MPAB_MPAB'_RUBBER OXYGENASE CATALYTIC DOMAIN-CONTAINING PROTEIN"/>
    <property type="match status" value="1"/>
</dbReference>
<evidence type="ECO:0000259" key="1">
    <source>
        <dbReference type="Pfam" id="PF09995"/>
    </source>
</evidence>
<reference evidence="2 3" key="1">
    <citation type="submission" date="2017-12" db="EMBL/GenBank/DDBJ databases">
        <title>Sequencing the genomes of 1000 Actinobacteria strains.</title>
        <authorList>
            <person name="Klenk H.-P."/>
        </authorList>
    </citation>
    <scope>NUCLEOTIDE SEQUENCE [LARGE SCALE GENOMIC DNA]</scope>
    <source>
        <strain evidence="2 3">DSM 45165</strain>
    </source>
</reference>
<comment type="caution">
    <text evidence="2">The sequence shown here is derived from an EMBL/GenBank/DDBJ whole genome shotgun (WGS) entry which is preliminary data.</text>
</comment>
<evidence type="ECO:0000313" key="2">
    <source>
        <dbReference type="EMBL" id="PKV93883.1"/>
    </source>
</evidence>